<organism evidence="2 3">
    <name type="scientific">Nocardioides abyssi</name>
    <dbReference type="NCBI Taxonomy" id="3058370"/>
    <lineage>
        <taxon>Bacteria</taxon>
        <taxon>Bacillati</taxon>
        <taxon>Actinomycetota</taxon>
        <taxon>Actinomycetes</taxon>
        <taxon>Propionibacteriales</taxon>
        <taxon>Nocardioidaceae</taxon>
        <taxon>Nocardioides</taxon>
    </lineage>
</organism>
<feature type="transmembrane region" description="Helical" evidence="1">
    <location>
        <begin position="90"/>
        <end position="110"/>
    </location>
</feature>
<reference evidence="2" key="1">
    <citation type="submission" date="2023-06" db="EMBL/GenBank/DDBJ databases">
        <title>Draft genome sequence of Nocardioides sp. SOB72.</title>
        <authorList>
            <person name="Zhang G."/>
        </authorList>
    </citation>
    <scope>NUCLEOTIDE SEQUENCE</scope>
    <source>
        <strain evidence="2">SOB72</strain>
    </source>
</reference>
<evidence type="ECO:0008006" key="4">
    <source>
        <dbReference type="Google" id="ProtNLM"/>
    </source>
</evidence>
<evidence type="ECO:0000256" key="1">
    <source>
        <dbReference type="SAM" id="Phobius"/>
    </source>
</evidence>
<keyword evidence="3" id="KW-1185">Reference proteome</keyword>
<comment type="caution">
    <text evidence="2">The sequence shown here is derived from an EMBL/GenBank/DDBJ whole genome shotgun (WGS) entry which is preliminary data.</text>
</comment>
<proteinExistence type="predicted"/>
<evidence type="ECO:0000313" key="2">
    <source>
        <dbReference type="EMBL" id="MDN4161097.1"/>
    </source>
</evidence>
<feature type="transmembrane region" description="Helical" evidence="1">
    <location>
        <begin position="65"/>
        <end position="83"/>
    </location>
</feature>
<accession>A0ABT8ESF5</accession>
<dbReference type="EMBL" id="JAUHJR010000002">
    <property type="protein sequence ID" value="MDN4161097.1"/>
    <property type="molecule type" value="Genomic_DNA"/>
</dbReference>
<dbReference type="Proteomes" id="UP001168537">
    <property type="component" value="Unassembled WGS sequence"/>
</dbReference>
<name>A0ABT8ESF5_9ACTN</name>
<evidence type="ECO:0000313" key="3">
    <source>
        <dbReference type="Proteomes" id="UP001168537"/>
    </source>
</evidence>
<keyword evidence="1" id="KW-1133">Transmembrane helix</keyword>
<gene>
    <name evidence="2" type="ORF">QWY29_06980</name>
</gene>
<keyword evidence="1" id="KW-0472">Membrane</keyword>
<keyword evidence="1" id="KW-0812">Transmembrane</keyword>
<sequence>MSSTSKRVRSPLAVVMTAVWVMLATVVLAFFFDVEHCTTDSDTLTPLSTGAELLCCGEPPLHPHVLLFALAGFVALAVLTLYWGRIRTGWLIGLVALLPVAAYGVMRAFVAVM</sequence>
<dbReference type="RefSeq" id="WP_300959978.1">
    <property type="nucleotide sequence ID" value="NZ_JAUHJR010000002.1"/>
</dbReference>
<protein>
    <recommendedName>
        <fullName evidence="4">Transmembrane protein</fullName>
    </recommendedName>
</protein>
<feature type="transmembrane region" description="Helical" evidence="1">
    <location>
        <begin position="12"/>
        <end position="32"/>
    </location>
</feature>